<dbReference type="OrthoDB" id="5121599at2"/>
<dbReference type="STRING" id="589385.SAMN05421504_105536"/>
<gene>
    <name evidence="3" type="ORF">SAMN05421504_105536</name>
</gene>
<dbReference type="EMBL" id="FNON01000005">
    <property type="protein sequence ID" value="SDY43238.1"/>
    <property type="molecule type" value="Genomic_DNA"/>
</dbReference>
<dbReference type="Gene3D" id="2.40.10.10">
    <property type="entry name" value="Trypsin-like serine proteases"/>
    <property type="match status" value="2"/>
</dbReference>
<proteinExistence type="predicted"/>
<sequence>MQFKKMIVPILAVVAVTGTGATTAAAAKADPNAAVVRQSTQDAKDVQAYWTPERMRSAVPMPVPAASASALASAPAQTYKLPAMSAPGFGKAVSAEFGTNSVQDITQSGVWTAHGQMPASTVGKLYFTTPQGNSECTASVIASNNHSMIWTAGHCASDGAGHWYSNFQFVPDYHDGVWPYGSWVWKSASTPTAYLNGRNFDYDVAAISLWPSNGRKVADVVGWQGYKFNWGYNWFAYEFGYPYDTHPARTGINGQQLRYCAAGTWQAGGQQAIHCDQGHGASGGPWLDDLQFARGWGYLVGNVSYHPYDWSDEERSPHFGDAAVNVYNAQTNV</sequence>
<dbReference type="RefSeq" id="WP_091292826.1">
    <property type="nucleotide sequence ID" value="NZ_FNON01000005.1"/>
</dbReference>
<feature type="signal peptide" evidence="2">
    <location>
        <begin position="1"/>
        <end position="26"/>
    </location>
</feature>
<evidence type="ECO:0000313" key="4">
    <source>
        <dbReference type="Proteomes" id="UP000199515"/>
    </source>
</evidence>
<dbReference type="PANTHER" id="PTHR15462">
    <property type="entry name" value="SERINE PROTEASE"/>
    <property type="match status" value="1"/>
</dbReference>
<evidence type="ECO:0000256" key="2">
    <source>
        <dbReference type="SAM" id="SignalP"/>
    </source>
</evidence>
<dbReference type="Proteomes" id="UP000199515">
    <property type="component" value="Unassembled WGS sequence"/>
</dbReference>
<protein>
    <submittedName>
        <fullName evidence="3">V8-like Glu-specific endopeptidase</fullName>
    </submittedName>
</protein>
<accession>A0A1H3JV71</accession>
<keyword evidence="4" id="KW-1185">Reference proteome</keyword>
<dbReference type="PANTHER" id="PTHR15462:SF19">
    <property type="entry name" value="PEPTIDASE S1 DOMAIN-CONTAINING PROTEIN"/>
    <property type="match status" value="1"/>
</dbReference>
<feature type="chain" id="PRO_5011598543" evidence="2">
    <location>
        <begin position="27"/>
        <end position="333"/>
    </location>
</feature>
<dbReference type="SUPFAM" id="SSF50494">
    <property type="entry name" value="Trypsin-like serine proteases"/>
    <property type="match status" value="1"/>
</dbReference>
<reference evidence="3 4" key="1">
    <citation type="submission" date="2016-10" db="EMBL/GenBank/DDBJ databases">
        <authorList>
            <person name="de Groot N.N."/>
        </authorList>
    </citation>
    <scope>NUCLEOTIDE SEQUENCE [LARGE SCALE GENOMIC DNA]</scope>
    <source>
        <strain evidence="3 4">CPCC 202699</strain>
    </source>
</reference>
<organism evidence="3 4">
    <name type="scientific">Amycolatopsis xylanica</name>
    <dbReference type="NCBI Taxonomy" id="589385"/>
    <lineage>
        <taxon>Bacteria</taxon>
        <taxon>Bacillati</taxon>
        <taxon>Actinomycetota</taxon>
        <taxon>Actinomycetes</taxon>
        <taxon>Pseudonocardiales</taxon>
        <taxon>Pseudonocardiaceae</taxon>
        <taxon>Amycolatopsis</taxon>
    </lineage>
</organism>
<dbReference type="InterPro" id="IPR043504">
    <property type="entry name" value="Peptidase_S1_PA_chymotrypsin"/>
</dbReference>
<keyword evidence="1 2" id="KW-0732">Signal</keyword>
<dbReference type="AlphaFoldDB" id="A0A1H3JV71"/>
<evidence type="ECO:0000313" key="3">
    <source>
        <dbReference type="EMBL" id="SDY43238.1"/>
    </source>
</evidence>
<dbReference type="InterPro" id="IPR050966">
    <property type="entry name" value="Glutamyl_endopeptidase"/>
</dbReference>
<dbReference type="InterPro" id="IPR009003">
    <property type="entry name" value="Peptidase_S1_PA"/>
</dbReference>
<name>A0A1H3JV71_9PSEU</name>
<evidence type="ECO:0000256" key="1">
    <source>
        <dbReference type="ARBA" id="ARBA00022729"/>
    </source>
</evidence>